<proteinExistence type="predicted"/>
<accession>A0A199XRH3</accession>
<dbReference type="RefSeq" id="WP_064715057.1">
    <property type="nucleotide sequence ID" value="NZ_JMTM01000035.1"/>
</dbReference>
<dbReference type="PATRIC" id="fig|29536.5.peg.1294"/>
<evidence type="ECO:0000313" key="1">
    <source>
        <dbReference type="EMBL" id="OAZ04235.1"/>
    </source>
</evidence>
<keyword evidence="2" id="KW-1185">Reference proteome</keyword>
<dbReference type="OrthoDB" id="1016302at2"/>
<comment type="caution">
    <text evidence="1">The sequence shown here is derived from an EMBL/GenBank/DDBJ whole genome shotgun (WGS) entry which is preliminary data.</text>
</comment>
<evidence type="ECO:0000313" key="2">
    <source>
        <dbReference type="Proteomes" id="UP000093807"/>
    </source>
</evidence>
<dbReference type="EMBL" id="JMTM01000035">
    <property type="protein sequence ID" value="OAZ04235.1"/>
    <property type="molecule type" value="Genomic_DNA"/>
</dbReference>
<gene>
    <name evidence="1" type="ORF">FLB_12290</name>
</gene>
<sequence>MSVFLLFQTDSWKSKASRVFFGAFDSRTKALDYAKYNDLYWYNSEVVVVEVVLNQFGEV</sequence>
<dbReference type="Proteomes" id="UP000093807">
    <property type="component" value="Unassembled WGS sequence"/>
</dbReference>
<organism evidence="1 2">
    <name type="scientific">Flavobacterium succinicans</name>
    <dbReference type="NCBI Taxonomy" id="29536"/>
    <lineage>
        <taxon>Bacteria</taxon>
        <taxon>Pseudomonadati</taxon>
        <taxon>Bacteroidota</taxon>
        <taxon>Flavobacteriia</taxon>
        <taxon>Flavobacteriales</taxon>
        <taxon>Flavobacteriaceae</taxon>
        <taxon>Flavobacterium</taxon>
    </lineage>
</organism>
<name>A0A199XRH3_9FLAO</name>
<dbReference type="AlphaFoldDB" id="A0A199XRH3"/>
<protein>
    <submittedName>
        <fullName evidence="1">Uncharacterized protein</fullName>
    </submittedName>
</protein>
<reference evidence="1 2" key="1">
    <citation type="submission" date="2016-06" db="EMBL/GenBank/DDBJ databases">
        <title>Draft genome sequence of Flavobacterium succinicans strain DD5b.</title>
        <authorList>
            <person name="Poehlein A."/>
            <person name="Daniel R."/>
            <person name="Simeonova D.D."/>
        </authorList>
    </citation>
    <scope>NUCLEOTIDE SEQUENCE [LARGE SCALE GENOMIC DNA]</scope>
    <source>
        <strain evidence="1 2">DD5b</strain>
    </source>
</reference>